<accession>A0A699VK47</accession>
<proteinExistence type="predicted"/>
<evidence type="ECO:0000313" key="1">
    <source>
        <dbReference type="EMBL" id="GFD34569.1"/>
    </source>
</evidence>
<dbReference type="AlphaFoldDB" id="A0A699VK47"/>
<protein>
    <submittedName>
        <fullName evidence="1">Uncharacterized protein</fullName>
    </submittedName>
</protein>
<name>A0A699VK47_TANCI</name>
<dbReference type="EMBL" id="BKCJ011448281">
    <property type="protein sequence ID" value="GFD34569.1"/>
    <property type="molecule type" value="Genomic_DNA"/>
</dbReference>
<comment type="caution">
    <text evidence="1">The sequence shown here is derived from an EMBL/GenBank/DDBJ whole genome shotgun (WGS) entry which is preliminary data.</text>
</comment>
<feature type="non-terminal residue" evidence="1">
    <location>
        <position position="97"/>
    </location>
</feature>
<gene>
    <name evidence="1" type="ORF">Tci_906538</name>
</gene>
<organism evidence="1">
    <name type="scientific">Tanacetum cinerariifolium</name>
    <name type="common">Dalmatian daisy</name>
    <name type="synonym">Chrysanthemum cinerariifolium</name>
    <dbReference type="NCBI Taxonomy" id="118510"/>
    <lineage>
        <taxon>Eukaryota</taxon>
        <taxon>Viridiplantae</taxon>
        <taxon>Streptophyta</taxon>
        <taxon>Embryophyta</taxon>
        <taxon>Tracheophyta</taxon>
        <taxon>Spermatophyta</taxon>
        <taxon>Magnoliopsida</taxon>
        <taxon>eudicotyledons</taxon>
        <taxon>Gunneridae</taxon>
        <taxon>Pentapetalae</taxon>
        <taxon>asterids</taxon>
        <taxon>campanulids</taxon>
        <taxon>Asterales</taxon>
        <taxon>Asteraceae</taxon>
        <taxon>Asteroideae</taxon>
        <taxon>Anthemideae</taxon>
        <taxon>Anthemidinae</taxon>
        <taxon>Tanacetum</taxon>
    </lineage>
</organism>
<reference evidence="1" key="1">
    <citation type="journal article" date="2019" name="Sci. Rep.">
        <title>Draft genome of Tanacetum cinerariifolium, the natural source of mosquito coil.</title>
        <authorList>
            <person name="Yamashiro T."/>
            <person name="Shiraishi A."/>
            <person name="Satake H."/>
            <person name="Nakayama K."/>
        </authorList>
    </citation>
    <scope>NUCLEOTIDE SEQUENCE</scope>
</reference>
<sequence>MAHKETVLSMQDVTDADGKEVAEEMVEVITTAKIIVDKESKIRRASSKSHVKEQGKAKLVEEPEVLKLKKAHIAIDEEVARRVKAEWNADMKDNIDG</sequence>